<keyword evidence="1" id="KW-1015">Disulfide bond</keyword>
<dbReference type="SMART" id="SM00741">
    <property type="entry name" value="SapB"/>
    <property type="match status" value="1"/>
</dbReference>
<evidence type="ECO:0000256" key="2">
    <source>
        <dbReference type="SAM" id="SignalP"/>
    </source>
</evidence>
<evidence type="ECO:0000256" key="1">
    <source>
        <dbReference type="ARBA" id="ARBA00023157"/>
    </source>
</evidence>
<feature type="signal peptide" evidence="2">
    <location>
        <begin position="1"/>
        <end position="20"/>
    </location>
</feature>
<dbReference type="WBParaSite" id="MBELARI_LOCUS12043">
    <property type="protein sequence ID" value="MBELARI_LOCUS12043"/>
    <property type="gene ID" value="MBELARI_LOCUS12043"/>
</dbReference>
<feature type="domain" description="Saposin B-type" evidence="3">
    <location>
        <begin position="21"/>
        <end position="102"/>
    </location>
</feature>
<name>A0AAF3EDJ2_9BILA</name>
<proteinExistence type="predicted"/>
<protein>
    <submittedName>
        <fullName evidence="5">Saposin B-type domain-containing protein</fullName>
    </submittedName>
</protein>
<dbReference type="PROSITE" id="PS50015">
    <property type="entry name" value="SAP_B"/>
    <property type="match status" value="1"/>
</dbReference>
<dbReference type="SUPFAM" id="SSF47862">
    <property type="entry name" value="Saposin"/>
    <property type="match status" value="1"/>
</dbReference>
<dbReference type="InterPro" id="IPR011001">
    <property type="entry name" value="Saposin-like"/>
</dbReference>
<evidence type="ECO:0000259" key="3">
    <source>
        <dbReference type="PROSITE" id="PS50015"/>
    </source>
</evidence>
<accession>A0AAF3EDJ2</accession>
<reference evidence="5" key="1">
    <citation type="submission" date="2024-02" db="UniProtKB">
        <authorList>
            <consortium name="WormBaseParasite"/>
        </authorList>
    </citation>
    <scope>IDENTIFICATION</scope>
</reference>
<dbReference type="AlphaFoldDB" id="A0AAF3EDJ2"/>
<dbReference type="Gene3D" id="1.10.225.10">
    <property type="entry name" value="Saposin-like"/>
    <property type="match status" value="1"/>
</dbReference>
<organism evidence="4 5">
    <name type="scientific">Mesorhabditis belari</name>
    <dbReference type="NCBI Taxonomy" id="2138241"/>
    <lineage>
        <taxon>Eukaryota</taxon>
        <taxon>Metazoa</taxon>
        <taxon>Ecdysozoa</taxon>
        <taxon>Nematoda</taxon>
        <taxon>Chromadorea</taxon>
        <taxon>Rhabditida</taxon>
        <taxon>Rhabditina</taxon>
        <taxon>Rhabditomorpha</taxon>
        <taxon>Rhabditoidea</taxon>
        <taxon>Rhabditidae</taxon>
        <taxon>Mesorhabditinae</taxon>
        <taxon>Mesorhabditis</taxon>
    </lineage>
</organism>
<evidence type="ECO:0000313" key="4">
    <source>
        <dbReference type="Proteomes" id="UP000887575"/>
    </source>
</evidence>
<evidence type="ECO:0000313" key="5">
    <source>
        <dbReference type="WBParaSite" id="MBELARI_LOCUS12043"/>
    </source>
</evidence>
<keyword evidence="2" id="KW-0732">Signal</keyword>
<feature type="chain" id="PRO_5041918025" evidence="2">
    <location>
        <begin position="21"/>
        <end position="102"/>
    </location>
</feature>
<dbReference type="Proteomes" id="UP000887575">
    <property type="component" value="Unassembled WGS sequence"/>
</dbReference>
<dbReference type="InterPro" id="IPR008139">
    <property type="entry name" value="SaposinB_dom"/>
</dbReference>
<keyword evidence="4" id="KW-1185">Reference proteome</keyword>
<sequence>MSSRIYILFGIFLISFGVHASNTYCHDCQLMINQCKSFFKNDFRLVTSDELLKELTYLCDQSFAGYDNTQCKTISNANVGLILSDLKNGISPSKICAHIQMC</sequence>